<protein>
    <submittedName>
        <fullName evidence="3">NTP transferase domain-containing protein</fullName>
    </submittedName>
</protein>
<dbReference type="RefSeq" id="WP_167695913.1">
    <property type="nucleotide sequence ID" value="NZ_CP118185.1"/>
</dbReference>
<dbReference type="Gene3D" id="3.90.550.10">
    <property type="entry name" value="Spore Coat Polysaccharide Biosynthesis Protein SpsA, Chain A"/>
    <property type="match status" value="1"/>
</dbReference>
<dbReference type="PANTHER" id="PTHR32125:SF4">
    <property type="entry name" value="2-C-METHYL-D-ERYTHRITOL 4-PHOSPHATE CYTIDYLYLTRANSFERASE, CHLOROPLASTIC"/>
    <property type="match status" value="1"/>
</dbReference>
<dbReference type="PANTHER" id="PTHR32125">
    <property type="entry name" value="2-C-METHYL-D-ERYTHRITOL 4-PHOSPHATE CYTIDYLYLTRANSFERASE, CHLOROPLASTIC"/>
    <property type="match status" value="1"/>
</dbReference>
<dbReference type="InterPro" id="IPR018294">
    <property type="entry name" value="ISPD_synthase_CS"/>
</dbReference>
<dbReference type="EMBL" id="JAATLM010000001">
    <property type="protein sequence ID" value="NIZ69836.1"/>
    <property type="molecule type" value="Genomic_DNA"/>
</dbReference>
<dbReference type="PROSITE" id="PS01295">
    <property type="entry name" value="ISPD"/>
    <property type="match status" value="1"/>
</dbReference>
<keyword evidence="4" id="KW-1185">Reference proteome</keyword>
<dbReference type="CDD" id="cd02516">
    <property type="entry name" value="CDP-ME_synthetase"/>
    <property type="match status" value="1"/>
</dbReference>
<dbReference type="GO" id="GO:0008299">
    <property type="term" value="P:isoprenoid biosynthetic process"/>
    <property type="evidence" value="ECO:0007669"/>
    <property type="project" value="InterPro"/>
</dbReference>
<dbReference type="Proteomes" id="UP000778951">
    <property type="component" value="Unassembled WGS sequence"/>
</dbReference>
<evidence type="ECO:0000313" key="3">
    <source>
        <dbReference type="EMBL" id="NIZ69836.1"/>
    </source>
</evidence>
<keyword evidence="2" id="KW-0548">Nucleotidyltransferase</keyword>
<keyword evidence="1 3" id="KW-0808">Transferase</keyword>
<dbReference type="InterPro" id="IPR029044">
    <property type="entry name" value="Nucleotide-diphossugar_trans"/>
</dbReference>
<dbReference type="AlphaFoldDB" id="A0A968GFW6"/>
<name>A0A968GFW6_9SPIO</name>
<accession>A0A968GFW6</accession>
<comment type="caution">
    <text evidence="3">The sequence shown here is derived from an EMBL/GenBank/DDBJ whole genome shotgun (WGS) entry which is preliminary data.</text>
</comment>
<gene>
    <name evidence="3" type="ORF">HCT48_06380</name>
</gene>
<evidence type="ECO:0000313" key="4">
    <source>
        <dbReference type="Proteomes" id="UP000778951"/>
    </source>
</evidence>
<dbReference type="Pfam" id="PF01128">
    <property type="entry name" value="IspD"/>
    <property type="match status" value="1"/>
</dbReference>
<proteinExistence type="predicted"/>
<dbReference type="SUPFAM" id="SSF53448">
    <property type="entry name" value="Nucleotide-diphospho-sugar transferases"/>
    <property type="match status" value="1"/>
</dbReference>
<sequence length="224" mass="24941">MCSTTKMMSNGVFILLAGGSSSRMGGDKKELLPLPEGDNALSRLSQMLEQGKLIKHLHVVYAPMHEEAIRQAVALFTGRITFSPAGTTRQASVWQALEQLSAYAPQWVMIHDGARPWLTHQLIERLHEGLAQHEALLPIIPLTDSLKRLDAEGVVVEECDRRSYGLAQTPQAFHFDAIYQAHKALQRGNFSDDTSIYHAHHGRHAQSILGEIGNKKLTYREDLA</sequence>
<evidence type="ECO:0000256" key="2">
    <source>
        <dbReference type="ARBA" id="ARBA00022695"/>
    </source>
</evidence>
<organism evidence="3 4">
    <name type="scientific">Entomospira culicis</name>
    <dbReference type="NCBI Taxonomy" id="2719989"/>
    <lineage>
        <taxon>Bacteria</taxon>
        <taxon>Pseudomonadati</taxon>
        <taxon>Spirochaetota</taxon>
        <taxon>Spirochaetia</taxon>
        <taxon>Spirochaetales</taxon>
        <taxon>Spirochaetaceae</taxon>
        <taxon>Entomospira</taxon>
    </lineage>
</organism>
<reference evidence="3" key="1">
    <citation type="submission" date="2020-03" db="EMBL/GenBank/DDBJ databases">
        <title>Spirochaetal bacteria isolated from arthropods constitute a novel genus Entomospira genus novum within the order Spirochaetales.</title>
        <authorList>
            <person name="Grana-Miraglia L."/>
            <person name="Sikutova S."/>
            <person name="Fingerle V."/>
            <person name="Sing A."/>
            <person name="Castillo-Ramirez S."/>
            <person name="Margos G."/>
            <person name="Rudolf I."/>
        </authorList>
    </citation>
    <scope>NUCLEOTIDE SEQUENCE</scope>
    <source>
        <strain evidence="3">BR149</strain>
    </source>
</reference>
<dbReference type="GO" id="GO:0050518">
    <property type="term" value="F:2-C-methyl-D-erythritol 4-phosphate cytidylyltransferase activity"/>
    <property type="evidence" value="ECO:0007669"/>
    <property type="project" value="TreeGrafter"/>
</dbReference>
<dbReference type="InterPro" id="IPR034683">
    <property type="entry name" value="IspD/TarI"/>
</dbReference>
<evidence type="ECO:0000256" key="1">
    <source>
        <dbReference type="ARBA" id="ARBA00022679"/>
    </source>
</evidence>
<dbReference type="InterPro" id="IPR050088">
    <property type="entry name" value="IspD/TarI_cytidylyltransf_bact"/>
</dbReference>